<accession>A0A4Y2HWT3</accession>
<proteinExistence type="predicted"/>
<gene>
    <name evidence="1" type="ORF">AVEN_140900_1</name>
</gene>
<dbReference type="Proteomes" id="UP000499080">
    <property type="component" value="Unassembled WGS sequence"/>
</dbReference>
<dbReference type="AlphaFoldDB" id="A0A4Y2HWT3"/>
<comment type="caution">
    <text evidence="1">The sequence shown here is derived from an EMBL/GenBank/DDBJ whole genome shotgun (WGS) entry which is preliminary data.</text>
</comment>
<name>A0A4Y2HWT3_ARAVE</name>
<dbReference type="EMBL" id="BGPR01002195">
    <property type="protein sequence ID" value="GBM69459.1"/>
    <property type="molecule type" value="Genomic_DNA"/>
</dbReference>
<reference evidence="1 2" key="1">
    <citation type="journal article" date="2019" name="Sci. Rep.">
        <title>Orb-weaving spider Araneus ventricosus genome elucidates the spidroin gene catalogue.</title>
        <authorList>
            <person name="Kono N."/>
            <person name="Nakamura H."/>
            <person name="Ohtoshi R."/>
            <person name="Moran D.A.P."/>
            <person name="Shinohara A."/>
            <person name="Yoshida Y."/>
            <person name="Fujiwara M."/>
            <person name="Mori M."/>
            <person name="Tomita M."/>
            <person name="Arakawa K."/>
        </authorList>
    </citation>
    <scope>NUCLEOTIDE SEQUENCE [LARGE SCALE GENOMIC DNA]</scope>
</reference>
<evidence type="ECO:0000313" key="1">
    <source>
        <dbReference type="EMBL" id="GBM69459.1"/>
    </source>
</evidence>
<sequence>MNSGVDRRAPVMLRTPIIVRSSLVQFLKEKILPSSSEHVFLSRWTVFRFYPDAAVGRSSLWIIRIIRATGIFDLDKRDDKKSESRAFSEQVGVAKI</sequence>
<keyword evidence="2" id="KW-1185">Reference proteome</keyword>
<evidence type="ECO:0000313" key="2">
    <source>
        <dbReference type="Proteomes" id="UP000499080"/>
    </source>
</evidence>
<organism evidence="1 2">
    <name type="scientific">Araneus ventricosus</name>
    <name type="common">Orbweaver spider</name>
    <name type="synonym">Epeira ventricosa</name>
    <dbReference type="NCBI Taxonomy" id="182803"/>
    <lineage>
        <taxon>Eukaryota</taxon>
        <taxon>Metazoa</taxon>
        <taxon>Ecdysozoa</taxon>
        <taxon>Arthropoda</taxon>
        <taxon>Chelicerata</taxon>
        <taxon>Arachnida</taxon>
        <taxon>Araneae</taxon>
        <taxon>Araneomorphae</taxon>
        <taxon>Entelegynae</taxon>
        <taxon>Araneoidea</taxon>
        <taxon>Araneidae</taxon>
        <taxon>Araneus</taxon>
    </lineage>
</organism>
<protein>
    <submittedName>
        <fullName evidence="1">Uncharacterized protein</fullName>
    </submittedName>
</protein>